<dbReference type="GO" id="GO:0016020">
    <property type="term" value="C:membrane"/>
    <property type="evidence" value="ECO:0007669"/>
    <property type="project" value="UniProtKB-SubCell"/>
</dbReference>
<dbReference type="EC" id="2.7.13.3" evidence="3"/>
<dbReference type="SMART" id="SM00388">
    <property type="entry name" value="HisKA"/>
    <property type="match status" value="1"/>
</dbReference>
<name>A0A8J7DYU3_9CYAN</name>
<evidence type="ECO:0000256" key="4">
    <source>
        <dbReference type="ARBA" id="ARBA00022553"/>
    </source>
</evidence>
<dbReference type="PROSITE" id="PS50109">
    <property type="entry name" value="HIS_KIN"/>
    <property type="match status" value="1"/>
</dbReference>
<feature type="coiled-coil region" evidence="8">
    <location>
        <begin position="258"/>
        <end position="310"/>
    </location>
</feature>
<evidence type="ECO:0000313" key="13">
    <source>
        <dbReference type="Proteomes" id="UP000654482"/>
    </source>
</evidence>
<dbReference type="Proteomes" id="UP000654482">
    <property type="component" value="Unassembled WGS sequence"/>
</dbReference>
<evidence type="ECO:0000256" key="8">
    <source>
        <dbReference type="SAM" id="Coils"/>
    </source>
</evidence>
<dbReference type="SUPFAM" id="SSF158472">
    <property type="entry name" value="HAMP domain-like"/>
    <property type="match status" value="1"/>
</dbReference>
<dbReference type="SUPFAM" id="SSF47384">
    <property type="entry name" value="Homodimeric domain of signal transducing histidine kinase"/>
    <property type="match status" value="1"/>
</dbReference>
<accession>A0A8J7DYU3</accession>
<reference evidence="12" key="1">
    <citation type="submission" date="2020-10" db="EMBL/GenBank/DDBJ databases">
        <authorList>
            <person name="Castelo-Branco R."/>
            <person name="Eusebio N."/>
            <person name="Adriana R."/>
            <person name="Vieira A."/>
            <person name="Brugerolle De Fraissinette N."/>
            <person name="Rezende De Castro R."/>
            <person name="Schneider M.P."/>
            <person name="Vasconcelos V."/>
            <person name="Leao P.N."/>
        </authorList>
    </citation>
    <scope>NUCLEOTIDE SEQUENCE</scope>
    <source>
        <strain evidence="12">LEGE 07157</strain>
    </source>
</reference>
<dbReference type="InterPro" id="IPR036097">
    <property type="entry name" value="HisK_dim/P_sf"/>
</dbReference>
<keyword evidence="9" id="KW-1133">Transmembrane helix</keyword>
<feature type="domain" description="Histidine kinase" evidence="10">
    <location>
        <begin position="319"/>
        <end position="572"/>
    </location>
</feature>
<feature type="transmembrane region" description="Helical" evidence="9">
    <location>
        <begin position="6"/>
        <end position="28"/>
    </location>
</feature>
<evidence type="ECO:0000259" key="10">
    <source>
        <dbReference type="PROSITE" id="PS50109"/>
    </source>
</evidence>
<dbReference type="SUPFAM" id="SSF55874">
    <property type="entry name" value="ATPase domain of HSP90 chaperone/DNA topoisomerase II/histidine kinase"/>
    <property type="match status" value="1"/>
</dbReference>
<comment type="catalytic activity">
    <reaction evidence="1">
        <text>ATP + protein L-histidine = ADP + protein N-phospho-L-histidine.</text>
        <dbReference type="EC" id="2.7.13.3"/>
    </reaction>
</comment>
<dbReference type="Pfam" id="PF00672">
    <property type="entry name" value="HAMP"/>
    <property type="match status" value="1"/>
</dbReference>
<dbReference type="AlphaFoldDB" id="A0A8J7DYU3"/>
<keyword evidence="8" id="KW-0175">Coiled coil</keyword>
<dbReference type="InterPro" id="IPR003661">
    <property type="entry name" value="HisK_dim/P_dom"/>
</dbReference>
<evidence type="ECO:0000259" key="11">
    <source>
        <dbReference type="PROSITE" id="PS50885"/>
    </source>
</evidence>
<dbReference type="InterPro" id="IPR005467">
    <property type="entry name" value="His_kinase_dom"/>
</dbReference>
<dbReference type="EMBL" id="JADEWZ010000028">
    <property type="protein sequence ID" value="MBE9117680.1"/>
    <property type="molecule type" value="Genomic_DNA"/>
</dbReference>
<evidence type="ECO:0000256" key="3">
    <source>
        <dbReference type="ARBA" id="ARBA00012438"/>
    </source>
</evidence>
<evidence type="ECO:0000256" key="5">
    <source>
        <dbReference type="ARBA" id="ARBA00022679"/>
    </source>
</evidence>
<dbReference type="Gene3D" id="1.10.287.130">
    <property type="match status" value="1"/>
</dbReference>
<keyword evidence="9" id="KW-0472">Membrane</keyword>
<dbReference type="PRINTS" id="PR00344">
    <property type="entry name" value="BCTRLSENSOR"/>
</dbReference>
<proteinExistence type="predicted"/>
<dbReference type="Gene3D" id="6.10.340.10">
    <property type="match status" value="1"/>
</dbReference>
<evidence type="ECO:0000313" key="12">
    <source>
        <dbReference type="EMBL" id="MBE9117680.1"/>
    </source>
</evidence>
<evidence type="ECO:0000256" key="7">
    <source>
        <dbReference type="ARBA" id="ARBA00023012"/>
    </source>
</evidence>
<dbReference type="CDD" id="cd00082">
    <property type="entry name" value="HisKA"/>
    <property type="match status" value="1"/>
</dbReference>
<dbReference type="InterPro" id="IPR003660">
    <property type="entry name" value="HAMP_dom"/>
</dbReference>
<dbReference type="Pfam" id="PF02518">
    <property type="entry name" value="HATPase_c"/>
    <property type="match status" value="1"/>
</dbReference>
<sequence>MKQFPFSLKFSIPTILLIFGTVLVGAIVQRETVQSFRRVEKDVSDNARFAGDRLSGMLEYLYRRGDVEQAEVAISKMRNDVNLRLSVLYDEKNRVLLATRYELRDRALQNTPAANRELTFTQVRETLSGQILLSEDKRKIWAIYPVPLKMVPGELRPSRIGTLWLEYDLSLLKQRALKDALQRSLSAAVGLGIFCIAIWFFFEKTLTRRAAKLVAASHNFAKGELSIRAKIGGSDELAQIAKAFNQMAKRIQADTETLQASEIALKQANETLENRVRERTASLKEQKEKLEQTLQELQQAQAQLVQQEKMSSLGQLVAGIAHEINNPVNFIHGNITHTIEYAEDLLKLIELYRYHCRKYVPEIESKIEEIDLDFLSQDLSKILTSMKVGTERIRNIVLSLRTFSRMDESEFKTVDLHAGIDSTLLILQHRFRGNNKLRAIEIVKEYGMLPLVDCFAGQLNQVFMNILANGIEALEESRINPETDSPQIRIRTSVIDKGWVEIAIADNGMGIPESVQPQIFNPFFTTKPIGKGTGMGLAIAYQIVTERHSGKLRCCSTPGKGTELIIQIQIGKKSSKIEPFKSSTRMAKSWDDKLN</sequence>
<evidence type="ECO:0000256" key="9">
    <source>
        <dbReference type="SAM" id="Phobius"/>
    </source>
</evidence>
<comment type="caution">
    <text evidence="12">The sequence shown here is derived from an EMBL/GenBank/DDBJ whole genome shotgun (WGS) entry which is preliminary data.</text>
</comment>
<keyword evidence="6" id="KW-0418">Kinase</keyword>
<comment type="subcellular location">
    <subcellularLocation>
        <location evidence="2">Membrane</location>
    </subcellularLocation>
</comment>
<dbReference type="CDD" id="cd06225">
    <property type="entry name" value="HAMP"/>
    <property type="match status" value="1"/>
</dbReference>
<evidence type="ECO:0000256" key="1">
    <source>
        <dbReference type="ARBA" id="ARBA00000085"/>
    </source>
</evidence>
<keyword evidence="4" id="KW-0597">Phosphoprotein</keyword>
<dbReference type="PANTHER" id="PTHR43065:SF50">
    <property type="entry name" value="HISTIDINE KINASE"/>
    <property type="match status" value="1"/>
</dbReference>
<dbReference type="Gene3D" id="3.30.565.10">
    <property type="entry name" value="Histidine kinase-like ATPase, C-terminal domain"/>
    <property type="match status" value="1"/>
</dbReference>
<feature type="transmembrane region" description="Helical" evidence="9">
    <location>
        <begin position="184"/>
        <end position="202"/>
    </location>
</feature>
<gene>
    <name evidence="12" type="ORF">IQ249_17425</name>
</gene>
<dbReference type="SMART" id="SM00304">
    <property type="entry name" value="HAMP"/>
    <property type="match status" value="1"/>
</dbReference>
<dbReference type="GO" id="GO:0000155">
    <property type="term" value="F:phosphorelay sensor kinase activity"/>
    <property type="evidence" value="ECO:0007669"/>
    <property type="project" value="InterPro"/>
</dbReference>
<keyword evidence="7" id="KW-0902">Two-component regulatory system</keyword>
<keyword evidence="9" id="KW-0812">Transmembrane</keyword>
<dbReference type="InterPro" id="IPR003594">
    <property type="entry name" value="HATPase_dom"/>
</dbReference>
<keyword evidence="5" id="KW-0808">Transferase</keyword>
<dbReference type="SMART" id="SM00387">
    <property type="entry name" value="HATPase_c"/>
    <property type="match status" value="1"/>
</dbReference>
<evidence type="ECO:0000256" key="6">
    <source>
        <dbReference type="ARBA" id="ARBA00022777"/>
    </source>
</evidence>
<organism evidence="12 13">
    <name type="scientific">Lusitaniella coriacea LEGE 07157</name>
    <dbReference type="NCBI Taxonomy" id="945747"/>
    <lineage>
        <taxon>Bacteria</taxon>
        <taxon>Bacillati</taxon>
        <taxon>Cyanobacteriota</taxon>
        <taxon>Cyanophyceae</taxon>
        <taxon>Spirulinales</taxon>
        <taxon>Lusitaniellaceae</taxon>
        <taxon>Lusitaniella</taxon>
    </lineage>
</organism>
<dbReference type="PANTHER" id="PTHR43065">
    <property type="entry name" value="SENSOR HISTIDINE KINASE"/>
    <property type="match status" value="1"/>
</dbReference>
<feature type="domain" description="HAMP" evidence="11">
    <location>
        <begin position="204"/>
        <end position="256"/>
    </location>
</feature>
<dbReference type="RefSeq" id="WP_194030764.1">
    <property type="nucleotide sequence ID" value="NZ_JADEWZ010000028.1"/>
</dbReference>
<dbReference type="InterPro" id="IPR004358">
    <property type="entry name" value="Sig_transdc_His_kin-like_C"/>
</dbReference>
<protein>
    <recommendedName>
        <fullName evidence="3">histidine kinase</fullName>
        <ecNumber evidence="3">2.7.13.3</ecNumber>
    </recommendedName>
</protein>
<evidence type="ECO:0000256" key="2">
    <source>
        <dbReference type="ARBA" id="ARBA00004370"/>
    </source>
</evidence>
<dbReference type="InterPro" id="IPR036890">
    <property type="entry name" value="HATPase_C_sf"/>
</dbReference>
<keyword evidence="13" id="KW-1185">Reference proteome</keyword>
<dbReference type="PROSITE" id="PS50885">
    <property type="entry name" value="HAMP"/>
    <property type="match status" value="1"/>
</dbReference>